<gene>
    <name evidence="1" type="ORF">M9H77_03129</name>
</gene>
<comment type="caution">
    <text evidence="1">The sequence shown here is derived from an EMBL/GenBank/DDBJ whole genome shotgun (WGS) entry which is preliminary data.</text>
</comment>
<organism evidence="1 2">
    <name type="scientific">Catharanthus roseus</name>
    <name type="common">Madagascar periwinkle</name>
    <name type="synonym">Vinca rosea</name>
    <dbReference type="NCBI Taxonomy" id="4058"/>
    <lineage>
        <taxon>Eukaryota</taxon>
        <taxon>Viridiplantae</taxon>
        <taxon>Streptophyta</taxon>
        <taxon>Embryophyta</taxon>
        <taxon>Tracheophyta</taxon>
        <taxon>Spermatophyta</taxon>
        <taxon>Magnoliopsida</taxon>
        <taxon>eudicotyledons</taxon>
        <taxon>Gunneridae</taxon>
        <taxon>Pentapetalae</taxon>
        <taxon>asterids</taxon>
        <taxon>lamiids</taxon>
        <taxon>Gentianales</taxon>
        <taxon>Apocynaceae</taxon>
        <taxon>Rauvolfioideae</taxon>
        <taxon>Vinceae</taxon>
        <taxon>Catharanthinae</taxon>
        <taxon>Catharanthus</taxon>
    </lineage>
</organism>
<dbReference type="Proteomes" id="UP001060085">
    <property type="component" value="Linkage Group LG01"/>
</dbReference>
<sequence length="173" mass="20213">MASFQNMESHNKLIEKRIIHEPLSHIPSNTVTIRDVGEQVMTFPMFIDDDDKTAQEPEEVTFPEKEAGRSSIFEEPPQITRKLEENKRDECLPENKNEFEEESQEDHKEGRQYTEKEDIEESKGVNPLTHKTNFVLVDNSLCMKESWKQPKENDEERIVSNSNPHIEDNNLNS</sequence>
<protein>
    <submittedName>
        <fullName evidence="1">Uncharacterized protein</fullName>
    </submittedName>
</protein>
<reference evidence="2" key="1">
    <citation type="journal article" date="2023" name="Nat. Plants">
        <title>Single-cell RNA sequencing provides a high-resolution roadmap for understanding the multicellular compartmentation of specialized metabolism.</title>
        <authorList>
            <person name="Sun S."/>
            <person name="Shen X."/>
            <person name="Li Y."/>
            <person name="Li Y."/>
            <person name="Wang S."/>
            <person name="Li R."/>
            <person name="Zhang H."/>
            <person name="Shen G."/>
            <person name="Guo B."/>
            <person name="Wei J."/>
            <person name="Xu J."/>
            <person name="St-Pierre B."/>
            <person name="Chen S."/>
            <person name="Sun C."/>
        </authorList>
    </citation>
    <scope>NUCLEOTIDE SEQUENCE [LARGE SCALE GENOMIC DNA]</scope>
</reference>
<keyword evidence="2" id="KW-1185">Reference proteome</keyword>
<accession>A0ACC0CAE8</accession>
<name>A0ACC0CAE8_CATRO</name>
<dbReference type="EMBL" id="CM044701">
    <property type="protein sequence ID" value="KAI5681901.1"/>
    <property type="molecule type" value="Genomic_DNA"/>
</dbReference>
<evidence type="ECO:0000313" key="1">
    <source>
        <dbReference type="EMBL" id="KAI5681901.1"/>
    </source>
</evidence>
<proteinExistence type="predicted"/>
<evidence type="ECO:0000313" key="2">
    <source>
        <dbReference type="Proteomes" id="UP001060085"/>
    </source>
</evidence>